<protein>
    <recommendedName>
        <fullName evidence="3">Outer membrane lipoprotein-sorting protein</fullName>
    </recommendedName>
</protein>
<evidence type="ECO:0000313" key="1">
    <source>
        <dbReference type="EMBL" id="MBC6110689.1"/>
    </source>
</evidence>
<sequence length="260" mass="28893">MKKTNKYSALLITISMGLFGAVYAGTRLFGSTAVQKPEAELEAPQRPDSVLVQKFLKILAFTSTTLENQEFNGSITVSDGADSSQSFRERPYAYKRSGNSFYCMMGKTETAYEGGRYVYVDHIKKKMMVGTGAKQSGASILPDANKLIGSIVSENYRIIDLPAGIRKRRISLLNPNHVTCRAYEVTYDALTLRPVSISIRLDNPGNPYNDKLDRVLTFRFLPNPPVIREGGSLKSFVQAKGNKSFSAAAKYRDYEVIEMP</sequence>
<evidence type="ECO:0008006" key="3">
    <source>
        <dbReference type="Google" id="ProtNLM"/>
    </source>
</evidence>
<keyword evidence="2" id="KW-1185">Reference proteome</keyword>
<name>A0ABR7KRH7_9SPHI</name>
<reference evidence="1 2" key="1">
    <citation type="submission" date="2020-08" db="EMBL/GenBank/DDBJ databases">
        <authorList>
            <person name="Sun Q."/>
            <person name="Inoue M."/>
        </authorList>
    </citation>
    <scope>NUCLEOTIDE SEQUENCE [LARGE SCALE GENOMIC DNA]</scope>
    <source>
        <strain evidence="1 2">CCM 8938</strain>
    </source>
</reference>
<accession>A0ABR7KRH7</accession>
<gene>
    <name evidence="1" type="ORF">H7U22_09640</name>
</gene>
<dbReference type="RefSeq" id="WP_187071157.1">
    <property type="nucleotide sequence ID" value="NZ_JACRYL010000007.1"/>
</dbReference>
<dbReference type="EMBL" id="JACRYL010000007">
    <property type="protein sequence ID" value="MBC6110689.1"/>
    <property type="molecule type" value="Genomic_DNA"/>
</dbReference>
<proteinExistence type="predicted"/>
<comment type="caution">
    <text evidence="1">The sequence shown here is derived from an EMBL/GenBank/DDBJ whole genome shotgun (WGS) entry which is preliminary data.</text>
</comment>
<organism evidence="1 2">
    <name type="scientific">Pedobacter fastidiosus</name>
    <dbReference type="NCBI Taxonomy" id="2765361"/>
    <lineage>
        <taxon>Bacteria</taxon>
        <taxon>Pseudomonadati</taxon>
        <taxon>Bacteroidota</taxon>
        <taxon>Sphingobacteriia</taxon>
        <taxon>Sphingobacteriales</taxon>
        <taxon>Sphingobacteriaceae</taxon>
        <taxon>Pedobacter</taxon>
    </lineage>
</organism>
<dbReference type="Proteomes" id="UP000652755">
    <property type="component" value="Unassembled WGS sequence"/>
</dbReference>
<evidence type="ECO:0000313" key="2">
    <source>
        <dbReference type="Proteomes" id="UP000652755"/>
    </source>
</evidence>